<dbReference type="InterPro" id="IPR001789">
    <property type="entry name" value="Sig_transdc_resp-reg_receiver"/>
</dbReference>
<proteinExistence type="predicted"/>
<organism evidence="18 19">
    <name type="scientific">Filimonas lacunae</name>
    <dbReference type="NCBI Taxonomy" id="477680"/>
    <lineage>
        <taxon>Bacteria</taxon>
        <taxon>Pseudomonadati</taxon>
        <taxon>Bacteroidota</taxon>
        <taxon>Chitinophagia</taxon>
        <taxon>Chitinophagales</taxon>
        <taxon>Chitinophagaceae</taxon>
        <taxon>Filimonas</taxon>
    </lineage>
</organism>
<keyword evidence="8" id="KW-0902">Two-component regulatory system</keyword>
<keyword evidence="14" id="KW-0732">Signal</keyword>
<evidence type="ECO:0000256" key="12">
    <source>
        <dbReference type="PROSITE-ProRule" id="PRU00169"/>
    </source>
</evidence>
<dbReference type="InterPro" id="IPR013783">
    <property type="entry name" value="Ig-like_fold"/>
</dbReference>
<dbReference type="SUPFAM" id="SSF55874">
    <property type="entry name" value="ATPase domain of HSP90 chaperone/DNA topoisomerase II/histidine kinase"/>
    <property type="match status" value="1"/>
</dbReference>
<feature type="modified residue" description="4-aspartylphosphate" evidence="12">
    <location>
        <position position="1143"/>
    </location>
</feature>
<dbReference type="Gene3D" id="1.10.10.60">
    <property type="entry name" value="Homeodomain-like"/>
    <property type="match status" value="1"/>
</dbReference>
<evidence type="ECO:0000256" key="5">
    <source>
        <dbReference type="ARBA" id="ARBA00022741"/>
    </source>
</evidence>
<keyword evidence="4" id="KW-0808">Transferase</keyword>
<keyword evidence="10" id="KW-0238">DNA-binding</keyword>
<evidence type="ECO:0000259" key="17">
    <source>
        <dbReference type="PROSITE" id="PS50110"/>
    </source>
</evidence>
<dbReference type="Proteomes" id="UP000186917">
    <property type="component" value="Unassembled WGS sequence"/>
</dbReference>
<protein>
    <recommendedName>
        <fullName evidence="2">histidine kinase</fullName>
        <ecNumber evidence="2">2.7.13.3</ecNumber>
    </recommendedName>
</protein>
<dbReference type="OrthoDB" id="9809670at2"/>
<dbReference type="EMBL" id="FTOR01000004">
    <property type="protein sequence ID" value="SIT16256.1"/>
    <property type="molecule type" value="Genomic_DNA"/>
</dbReference>
<dbReference type="InterPro" id="IPR018060">
    <property type="entry name" value="HTH_AraC"/>
</dbReference>
<dbReference type="PROSITE" id="PS50109">
    <property type="entry name" value="HIS_KIN"/>
    <property type="match status" value="1"/>
</dbReference>
<evidence type="ECO:0000256" key="13">
    <source>
        <dbReference type="SAM" id="Phobius"/>
    </source>
</evidence>
<dbReference type="InterPro" id="IPR036097">
    <property type="entry name" value="HisK_dim/P_sf"/>
</dbReference>
<feature type="signal peptide" evidence="14">
    <location>
        <begin position="1"/>
        <end position="21"/>
    </location>
</feature>
<dbReference type="InterPro" id="IPR003661">
    <property type="entry name" value="HisK_dim/P_dom"/>
</dbReference>
<keyword evidence="6 18" id="KW-0418">Kinase</keyword>
<reference evidence="19" key="1">
    <citation type="submission" date="2017-01" db="EMBL/GenBank/DDBJ databases">
        <authorList>
            <person name="Varghese N."/>
            <person name="Submissions S."/>
        </authorList>
    </citation>
    <scope>NUCLEOTIDE SEQUENCE [LARGE SCALE GENOMIC DNA]</scope>
    <source>
        <strain evidence="19">DSM 21054</strain>
    </source>
</reference>
<dbReference type="Pfam" id="PF07495">
    <property type="entry name" value="Y_Y_Y"/>
    <property type="match status" value="1"/>
</dbReference>
<feature type="domain" description="HTH araC/xylS-type" evidence="15">
    <location>
        <begin position="1242"/>
        <end position="1341"/>
    </location>
</feature>
<dbReference type="Pfam" id="PF12833">
    <property type="entry name" value="HTH_18"/>
    <property type="match status" value="1"/>
</dbReference>
<dbReference type="PRINTS" id="PR00344">
    <property type="entry name" value="BCTRLSENSOR"/>
</dbReference>
<dbReference type="InterPro" id="IPR004358">
    <property type="entry name" value="Sig_transdc_His_kin-like_C"/>
</dbReference>
<dbReference type="SMART" id="SM00342">
    <property type="entry name" value="HTH_ARAC"/>
    <property type="match status" value="1"/>
</dbReference>
<dbReference type="GO" id="GO:0000155">
    <property type="term" value="F:phosphorelay sensor kinase activity"/>
    <property type="evidence" value="ECO:0007669"/>
    <property type="project" value="InterPro"/>
</dbReference>
<evidence type="ECO:0000256" key="3">
    <source>
        <dbReference type="ARBA" id="ARBA00022553"/>
    </source>
</evidence>
<evidence type="ECO:0000256" key="14">
    <source>
        <dbReference type="SAM" id="SignalP"/>
    </source>
</evidence>
<dbReference type="SMART" id="SM00387">
    <property type="entry name" value="HATPase_c"/>
    <property type="match status" value="1"/>
</dbReference>
<dbReference type="InterPro" id="IPR036890">
    <property type="entry name" value="HATPase_C_sf"/>
</dbReference>
<dbReference type="PROSITE" id="PS00041">
    <property type="entry name" value="HTH_ARAC_FAMILY_1"/>
    <property type="match status" value="1"/>
</dbReference>
<dbReference type="PANTHER" id="PTHR43547:SF2">
    <property type="entry name" value="HYBRID SIGNAL TRANSDUCTION HISTIDINE KINASE C"/>
    <property type="match status" value="1"/>
</dbReference>
<dbReference type="RefSeq" id="WP_076379576.1">
    <property type="nucleotide sequence ID" value="NZ_AP017422.1"/>
</dbReference>
<keyword evidence="13" id="KW-1133">Transmembrane helix</keyword>
<dbReference type="InterPro" id="IPR011123">
    <property type="entry name" value="Y_Y_Y"/>
</dbReference>
<comment type="catalytic activity">
    <reaction evidence="1">
        <text>ATP + protein L-histidine = ADP + protein N-phospho-L-histidine.</text>
        <dbReference type="EC" id="2.7.13.3"/>
    </reaction>
</comment>
<evidence type="ECO:0000313" key="18">
    <source>
        <dbReference type="EMBL" id="SIT16256.1"/>
    </source>
</evidence>
<dbReference type="Gene3D" id="2.130.10.10">
    <property type="entry name" value="YVTN repeat-like/Quinoprotein amine dehydrogenase"/>
    <property type="match status" value="2"/>
</dbReference>
<keyword evidence="7" id="KW-0067">ATP-binding</keyword>
<evidence type="ECO:0000256" key="1">
    <source>
        <dbReference type="ARBA" id="ARBA00000085"/>
    </source>
</evidence>
<dbReference type="Gene3D" id="1.10.287.130">
    <property type="match status" value="1"/>
</dbReference>
<keyword evidence="11" id="KW-0804">Transcription</keyword>
<dbReference type="CDD" id="cd00146">
    <property type="entry name" value="PKD"/>
    <property type="match status" value="1"/>
</dbReference>
<dbReference type="PROSITE" id="PS50110">
    <property type="entry name" value="RESPONSE_REGULATORY"/>
    <property type="match status" value="1"/>
</dbReference>
<keyword evidence="13" id="KW-0812">Transmembrane</keyword>
<dbReference type="InterPro" id="IPR018062">
    <property type="entry name" value="HTH_AraC-typ_CS"/>
</dbReference>
<feature type="domain" description="Response regulatory" evidence="17">
    <location>
        <begin position="1095"/>
        <end position="1210"/>
    </location>
</feature>
<accession>A0A1N7Q093</accession>
<dbReference type="InterPro" id="IPR009057">
    <property type="entry name" value="Homeodomain-like_sf"/>
</dbReference>
<dbReference type="Gene3D" id="2.60.40.10">
    <property type="entry name" value="Immunoglobulins"/>
    <property type="match status" value="1"/>
</dbReference>
<evidence type="ECO:0000313" key="19">
    <source>
        <dbReference type="Proteomes" id="UP000186917"/>
    </source>
</evidence>
<dbReference type="PANTHER" id="PTHR43547">
    <property type="entry name" value="TWO-COMPONENT HISTIDINE KINASE"/>
    <property type="match status" value="1"/>
</dbReference>
<evidence type="ECO:0000256" key="6">
    <source>
        <dbReference type="ARBA" id="ARBA00022777"/>
    </source>
</evidence>
<dbReference type="InterPro" id="IPR011110">
    <property type="entry name" value="Reg_prop"/>
</dbReference>
<dbReference type="GO" id="GO:0005524">
    <property type="term" value="F:ATP binding"/>
    <property type="evidence" value="ECO:0007669"/>
    <property type="project" value="UniProtKB-KW"/>
</dbReference>
<feature type="chain" id="PRO_5012139544" description="histidine kinase" evidence="14">
    <location>
        <begin position="22"/>
        <end position="1357"/>
    </location>
</feature>
<dbReference type="EC" id="2.7.13.3" evidence="2"/>
<dbReference type="InterPro" id="IPR015943">
    <property type="entry name" value="WD40/YVTN_repeat-like_dom_sf"/>
</dbReference>
<evidence type="ECO:0000256" key="7">
    <source>
        <dbReference type="ARBA" id="ARBA00022840"/>
    </source>
</evidence>
<dbReference type="PROSITE" id="PS01124">
    <property type="entry name" value="HTH_ARAC_FAMILY_2"/>
    <property type="match status" value="1"/>
</dbReference>
<dbReference type="GO" id="GO:0003700">
    <property type="term" value="F:DNA-binding transcription factor activity"/>
    <property type="evidence" value="ECO:0007669"/>
    <property type="project" value="InterPro"/>
</dbReference>
<dbReference type="SMART" id="SM00388">
    <property type="entry name" value="HisKA"/>
    <property type="match status" value="1"/>
</dbReference>
<evidence type="ECO:0000256" key="9">
    <source>
        <dbReference type="ARBA" id="ARBA00023015"/>
    </source>
</evidence>
<dbReference type="Pfam" id="PF00512">
    <property type="entry name" value="HisKA"/>
    <property type="match status" value="1"/>
</dbReference>
<gene>
    <name evidence="18" type="ORF">SAMN05421788_104234</name>
</gene>
<name>A0A1N7Q093_9BACT</name>
<dbReference type="SUPFAM" id="SSF47384">
    <property type="entry name" value="Homodimeric domain of signal transducing histidine kinase"/>
    <property type="match status" value="1"/>
</dbReference>
<dbReference type="SUPFAM" id="SSF46689">
    <property type="entry name" value="Homeodomain-like"/>
    <property type="match status" value="1"/>
</dbReference>
<dbReference type="Pfam" id="PF00072">
    <property type="entry name" value="Response_reg"/>
    <property type="match status" value="1"/>
</dbReference>
<keyword evidence="9" id="KW-0805">Transcription regulation</keyword>
<dbReference type="InterPro" id="IPR003594">
    <property type="entry name" value="HATPase_dom"/>
</dbReference>
<dbReference type="InterPro" id="IPR011006">
    <property type="entry name" value="CheY-like_superfamily"/>
</dbReference>
<dbReference type="SUPFAM" id="SSF52172">
    <property type="entry name" value="CheY-like"/>
    <property type="match status" value="1"/>
</dbReference>
<evidence type="ECO:0000259" key="15">
    <source>
        <dbReference type="PROSITE" id="PS01124"/>
    </source>
</evidence>
<sequence>MPYKILLWVCFALFCTAGVSAPSFPVKYLGIEQGLSNNAVTSIYQDHRGFMWFGTYDGLNRFDGYNFTIFRNKIEDTSSLSTANIFSMDGDSQHNLWIGGQKGANIFNPATGAFTVPRFIALNDTRQQPLQDDIHCIKAINAQCVLLGSRHNGLLAFEQASRHGWQVALPGGAAGNAGNYNVTAIEYDTALQQVWVCIQQAGLFQYHIANRTLTLVNAGIRNANSLKKAGNGNLWVGTDNGLYLYNTRTQSFSGNVMTQPGNVVSLCEDHARNLWIATDGSGVWLLPQGNQQAQPLVNADKTPVVNSNAVYAIYEDKEGRKWISTLRGGINLIAAQAQPFTNMVYNAGKQQNPTENFILSFCEDAQKNLWIGTDGAGLRYWNRNANTYTTYTRNSSSNSLSSNFITGITHDYNNDIWVSTWFGGVNRLHRNSNTFEHYNCINPITRAVEPNVWLVYEDKQKCLWASTTNDGSLYYFNRAQNSFLLFDPSLVNLQCLAEDRSGHLWGGNYHSLIQIDRQQKQHRTFTIGYPIRSIYESSRRQLWVGTQGGGLLLFTPSTGQYKRFTTADGLPGNTILRLLEDECGNLWLSTYNGLCKFNPATGYCQNFSSSDGLQSNQFSFNAGLALSSGEFLFGGIKGFNIFYPHQVTTHTTAPAVYISGIQVSNNPIDKHPSYIDNRNGEAIEQISIPYNQAALTLDYTALEYGHNDKIKYAYYLEGWDKGWNYVNNIRSANYSRLREGSYTFKLKVTNAYGQWSNETALLQITILPPWYRTWWAMLLYMLCGSALIYLYIRYTRRQERLKYEIQLAHIEHEKDKEITEKKLSFFTNISHEFRTPLTLIINPLKEKIHQQGGQADTDITIAYRNARRLLSLVDQLLLFRKADSGEDKLHLSAFNIIELGKEVHQCFIQQARAKNITYQFNYPASTIELHGDYEKIEIALFNLLSNAFKFTPDGGTIVFDIAEEEHTVTLRVKDNGCGINAADMNTIFQRFQQSRAAYLSQKSGFGIGLYLVKHFVESHQGTVQCQSTAQQGTSFTIKLHKGIAHLPHNYLPVAAAPKCELLEELAIDSEPTSLPDPEVTLEGKTAEEVVTDKKSILLIDDDQEIRRYLHHLFDKKYLLYEAADGQEGLELAEAHVPDLIISDIQMKNMNGIDMCRIIKQSEKLGHIPVILLTASADNSRKLEGIEGGAEDYITKPFDSDILQARLETLLRNRSLLQRYFFDNITLKESNIKVPAEYQDFLKRCIAVVEENIDREDFTIKKFARELGISHSGLYQKVKSISGQSPNAFIRSIRLRRAAVLLLTENMNITQAAFQVRINDIKYFREQFVKLFGVTPSQYIRKYRYSFNNTHNTVKTGK</sequence>
<keyword evidence="19" id="KW-1185">Reference proteome</keyword>
<dbReference type="STRING" id="477680.SAMN05421788_104234"/>
<dbReference type="Pfam" id="PF07494">
    <property type="entry name" value="Reg_prop"/>
    <property type="match status" value="3"/>
</dbReference>
<dbReference type="SMART" id="SM00448">
    <property type="entry name" value="REC"/>
    <property type="match status" value="1"/>
</dbReference>
<evidence type="ECO:0000259" key="16">
    <source>
        <dbReference type="PROSITE" id="PS50109"/>
    </source>
</evidence>
<dbReference type="Gene3D" id="3.40.50.2300">
    <property type="match status" value="1"/>
</dbReference>
<dbReference type="Gene3D" id="3.30.565.10">
    <property type="entry name" value="Histidine kinase-like ATPase, C-terminal domain"/>
    <property type="match status" value="1"/>
</dbReference>
<feature type="transmembrane region" description="Helical" evidence="13">
    <location>
        <begin position="774"/>
        <end position="792"/>
    </location>
</feature>
<keyword evidence="5" id="KW-0547">Nucleotide-binding</keyword>
<feature type="domain" description="Histidine kinase" evidence="16">
    <location>
        <begin position="828"/>
        <end position="1043"/>
    </location>
</feature>
<keyword evidence="3 12" id="KW-0597">Phosphoprotein</keyword>
<dbReference type="SUPFAM" id="SSF63829">
    <property type="entry name" value="Calcium-dependent phosphotriesterase"/>
    <property type="match status" value="2"/>
</dbReference>
<keyword evidence="13" id="KW-0472">Membrane</keyword>
<dbReference type="InterPro" id="IPR005467">
    <property type="entry name" value="His_kinase_dom"/>
</dbReference>
<dbReference type="Pfam" id="PF02518">
    <property type="entry name" value="HATPase_c"/>
    <property type="match status" value="1"/>
</dbReference>
<dbReference type="CDD" id="cd00082">
    <property type="entry name" value="HisKA"/>
    <property type="match status" value="1"/>
</dbReference>
<dbReference type="FunFam" id="3.30.565.10:FF:000037">
    <property type="entry name" value="Hybrid sensor histidine kinase/response regulator"/>
    <property type="match status" value="1"/>
</dbReference>
<evidence type="ECO:0000256" key="4">
    <source>
        <dbReference type="ARBA" id="ARBA00022679"/>
    </source>
</evidence>
<evidence type="ECO:0000256" key="11">
    <source>
        <dbReference type="ARBA" id="ARBA00023163"/>
    </source>
</evidence>
<evidence type="ECO:0000256" key="8">
    <source>
        <dbReference type="ARBA" id="ARBA00023012"/>
    </source>
</evidence>
<evidence type="ECO:0000256" key="2">
    <source>
        <dbReference type="ARBA" id="ARBA00012438"/>
    </source>
</evidence>
<dbReference type="GO" id="GO:0043565">
    <property type="term" value="F:sequence-specific DNA binding"/>
    <property type="evidence" value="ECO:0007669"/>
    <property type="project" value="InterPro"/>
</dbReference>
<evidence type="ECO:0000256" key="10">
    <source>
        <dbReference type="ARBA" id="ARBA00023125"/>
    </source>
</evidence>